<dbReference type="Pfam" id="PF01177">
    <property type="entry name" value="Asp_Glu_race"/>
    <property type="match status" value="1"/>
</dbReference>
<sequence length="264" mass="26581">MSETHASEAAHRQRILVINPNTSERVTAILLGEARRIAGDVAEVEGVTAPFGAASIECRAELAIAAHAVLEAIAAAPPCAAAVIAAFGDPGFEAAAEIAPMPVIGLARAGLTAAAAGGRRFAVVTLGRHMRTELERAAATAGVADRLAAIRFLDGSVLDLAHDRLQFLDAMVDAAAACVAQDGAEAVLFGGAPFAGVGRDLAGRIAVPVLEGLTCAMQEALALPLIEPPAPPTPSPDLPAKPNVGLSSALAGLIHGLLSPRAGD</sequence>
<dbReference type="PANTHER" id="PTHR28047:SF5">
    <property type="entry name" value="PROTEIN DCG1"/>
    <property type="match status" value="1"/>
</dbReference>
<dbReference type="InterPro" id="IPR053714">
    <property type="entry name" value="Iso_Racemase_Enz_sf"/>
</dbReference>
<dbReference type="PANTHER" id="PTHR28047">
    <property type="entry name" value="PROTEIN DCG1"/>
    <property type="match status" value="1"/>
</dbReference>
<keyword evidence="3" id="KW-1185">Reference proteome</keyword>
<comment type="similarity">
    <text evidence="1">Belongs to the HyuE racemase family.</text>
</comment>
<evidence type="ECO:0000313" key="3">
    <source>
        <dbReference type="Proteomes" id="UP001165652"/>
    </source>
</evidence>
<organism evidence="2 3">
    <name type="scientific">Rhodoplanes tepidamans</name>
    <name type="common">Rhodoplanes cryptolactis</name>
    <dbReference type="NCBI Taxonomy" id="200616"/>
    <lineage>
        <taxon>Bacteria</taxon>
        <taxon>Pseudomonadati</taxon>
        <taxon>Pseudomonadota</taxon>
        <taxon>Alphaproteobacteria</taxon>
        <taxon>Hyphomicrobiales</taxon>
        <taxon>Nitrobacteraceae</taxon>
        <taxon>Rhodoplanes</taxon>
    </lineage>
</organism>
<reference evidence="2" key="2">
    <citation type="submission" date="2023-02" db="EMBL/GenBank/DDBJ databases">
        <authorList>
            <person name="Rayyan A."/>
            <person name="Meyer T."/>
            <person name="Kyndt J.A."/>
        </authorList>
    </citation>
    <scope>NUCLEOTIDE SEQUENCE</scope>
    <source>
        <strain evidence="2">DSM 9987</strain>
    </source>
</reference>
<dbReference type="RefSeq" id="WP_272779085.1">
    <property type="nucleotide sequence ID" value="NZ_JAQQLI010000040.1"/>
</dbReference>
<reference evidence="2" key="1">
    <citation type="journal article" date="2023" name="Microbiol Resour">
        <title>Genome Sequences of Rhodoplanes serenus and Two Thermotolerant Strains, Rhodoplanes tepidamans and 'Rhodoplanes cryptolactis,' Further Refine the Genus.</title>
        <authorList>
            <person name="Rayyan A.A."/>
            <person name="Kyndt J.A."/>
        </authorList>
    </citation>
    <scope>NUCLEOTIDE SEQUENCE</scope>
    <source>
        <strain evidence="2">DSM 9987</strain>
    </source>
</reference>
<dbReference type="Proteomes" id="UP001165652">
    <property type="component" value="Unassembled WGS sequence"/>
</dbReference>
<name>A0ABT5JF50_RHOTP</name>
<evidence type="ECO:0000256" key="1">
    <source>
        <dbReference type="ARBA" id="ARBA00038414"/>
    </source>
</evidence>
<accession>A0ABT5JF50</accession>
<comment type="caution">
    <text evidence="2">The sequence shown here is derived from an EMBL/GenBank/DDBJ whole genome shotgun (WGS) entry which is preliminary data.</text>
</comment>
<protein>
    <submittedName>
        <fullName evidence="2">Aspartate/glutamate racemase family protein</fullName>
    </submittedName>
</protein>
<gene>
    <name evidence="2" type="ORF">PQJ73_21370</name>
</gene>
<dbReference type="EMBL" id="JAQQLI010000040">
    <property type="protein sequence ID" value="MDC7788247.1"/>
    <property type="molecule type" value="Genomic_DNA"/>
</dbReference>
<dbReference type="InterPro" id="IPR015942">
    <property type="entry name" value="Asp/Glu/hydantoin_racemase"/>
</dbReference>
<dbReference type="Gene3D" id="3.40.50.12500">
    <property type="match status" value="1"/>
</dbReference>
<dbReference type="InterPro" id="IPR052186">
    <property type="entry name" value="Hydantoin_racemase-like"/>
</dbReference>
<evidence type="ECO:0000313" key="2">
    <source>
        <dbReference type="EMBL" id="MDC7788247.1"/>
    </source>
</evidence>
<proteinExistence type="inferred from homology"/>